<dbReference type="AlphaFoldDB" id="A0A7C9LAK2"/>
<feature type="transmembrane region" description="Helical" evidence="9">
    <location>
        <begin position="135"/>
        <end position="164"/>
    </location>
</feature>
<dbReference type="InterPro" id="IPR001851">
    <property type="entry name" value="ABC_transp_permease"/>
</dbReference>
<comment type="caution">
    <text evidence="10">The sequence shown here is derived from an EMBL/GenBank/DDBJ whole genome shotgun (WGS) entry which is preliminary data.</text>
</comment>
<feature type="transmembrane region" description="Helical" evidence="9">
    <location>
        <begin position="16"/>
        <end position="36"/>
    </location>
</feature>
<evidence type="ECO:0000256" key="3">
    <source>
        <dbReference type="ARBA" id="ARBA00022475"/>
    </source>
</evidence>
<sequence>MFDGVLQALLQGGLLGGYYAIIAAGLSLMVGVVRFINLAHGDMAVLGAMVTITLTEVGGVPVLWSIMIMLPAMALMGWVMHATLFQRAMRGGFLLPILVTIGLGTALQNGMFGLWGANTRSLGASIGELSWASWILPGGIILGKLPVLIFVTAVVVIGALHLMLKKTKLGRAIRATASDPEAAEMCGVSSRQAHRAAAAIAVTLAALAGVFLAMRGQVTPYSGPAQLIFAFEAVVIGGMGSLGGTLIGGMILGVSQSLGGLISPQGSLLTGHLVFVSVLIWRLSRDWARDHGGWRASLAISAIKLRRRLRGGAPAPASRSSKGAA</sequence>
<evidence type="ECO:0000256" key="8">
    <source>
        <dbReference type="ARBA" id="ARBA00037998"/>
    </source>
</evidence>
<gene>
    <name evidence="10" type="ORF">FH759_05915</name>
</gene>
<evidence type="ECO:0000256" key="9">
    <source>
        <dbReference type="SAM" id="Phobius"/>
    </source>
</evidence>
<evidence type="ECO:0000256" key="2">
    <source>
        <dbReference type="ARBA" id="ARBA00022448"/>
    </source>
</evidence>
<accession>A0A7C9LAK2</accession>
<comment type="similarity">
    <text evidence="8">Belongs to the binding-protein-dependent transport system permease family. LivHM subfamily.</text>
</comment>
<dbReference type="RefSeq" id="WP_273248807.1">
    <property type="nucleotide sequence ID" value="NZ_VENJ01000006.1"/>
</dbReference>
<keyword evidence="7 9" id="KW-0472">Membrane</keyword>
<dbReference type="EMBL" id="VENJ01000006">
    <property type="protein sequence ID" value="MTJ04218.1"/>
    <property type="molecule type" value="Genomic_DNA"/>
</dbReference>
<protein>
    <submittedName>
        <fullName evidence="10">Branched-chain amino acid ABC transporter permease</fullName>
    </submittedName>
</protein>
<evidence type="ECO:0000256" key="1">
    <source>
        <dbReference type="ARBA" id="ARBA00004651"/>
    </source>
</evidence>
<proteinExistence type="inferred from homology"/>
<evidence type="ECO:0000256" key="7">
    <source>
        <dbReference type="ARBA" id="ARBA00023136"/>
    </source>
</evidence>
<organism evidence="10 11">
    <name type="scientific">Sediminimonas qiaohouensis</name>
    <dbReference type="NCBI Taxonomy" id="552061"/>
    <lineage>
        <taxon>Bacteria</taxon>
        <taxon>Pseudomonadati</taxon>
        <taxon>Pseudomonadota</taxon>
        <taxon>Alphaproteobacteria</taxon>
        <taxon>Rhodobacterales</taxon>
        <taxon>Roseobacteraceae</taxon>
        <taxon>Sediminimonas</taxon>
    </lineage>
</organism>
<feature type="transmembrane region" description="Helical" evidence="9">
    <location>
        <begin position="196"/>
        <end position="215"/>
    </location>
</feature>
<dbReference type="GO" id="GO:0022857">
    <property type="term" value="F:transmembrane transporter activity"/>
    <property type="evidence" value="ECO:0007669"/>
    <property type="project" value="InterPro"/>
</dbReference>
<evidence type="ECO:0000313" key="11">
    <source>
        <dbReference type="Proteomes" id="UP000483078"/>
    </source>
</evidence>
<dbReference type="Proteomes" id="UP000483078">
    <property type="component" value="Unassembled WGS sequence"/>
</dbReference>
<keyword evidence="3" id="KW-1003">Cell membrane</keyword>
<feature type="transmembrane region" description="Helical" evidence="9">
    <location>
        <begin position="66"/>
        <end position="85"/>
    </location>
</feature>
<keyword evidence="2" id="KW-0813">Transport</keyword>
<dbReference type="Pfam" id="PF02653">
    <property type="entry name" value="BPD_transp_2"/>
    <property type="match status" value="1"/>
</dbReference>
<feature type="transmembrane region" description="Helical" evidence="9">
    <location>
        <begin position="227"/>
        <end position="254"/>
    </location>
</feature>
<dbReference type="CDD" id="cd06582">
    <property type="entry name" value="TM_PBP1_LivH_like"/>
    <property type="match status" value="1"/>
</dbReference>
<name>A0A7C9LAK2_9RHOB</name>
<dbReference type="GO" id="GO:0005886">
    <property type="term" value="C:plasma membrane"/>
    <property type="evidence" value="ECO:0007669"/>
    <property type="project" value="UniProtKB-SubCell"/>
</dbReference>
<dbReference type="PANTHER" id="PTHR11795:SF445">
    <property type="entry name" value="AMINO ACID ABC TRANSPORTER PERMEASE PROTEIN"/>
    <property type="match status" value="1"/>
</dbReference>
<keyword evidence="4 9" id="KW-0812">Transmembrane</keyword>
<dbReference type="PANTHER" id="PTHR11795">
    <property type="entry name" value="BRANCHED-CHAIN AMINO ACID TRANSPORT SYSTEM PERMEASE PROTEIN LIVH"/>
    <property type="match status" value="1"/>
</dbReference>
<evidence type="ECO:0000313" key="10">
    <source>
        <dbReference type="EMBL" id="MTJ04218.1"/>
    </source>
</evidence>
<dbReference type="GO" id="GO:0006865">
    <property type="term" value="P:amino acid transport"/>
    <property type="evidence" value="ECO:0007669"/>
    <property type="project" value="UniProtKB-KW"/>
</dbReference>
<feature type="transmembrane region" description="Helical" evidence="9">
    <location>
        <begin position="92"/>
        <end position="115"/>
    </location>
</feature>
<dbReference type="InterPro" id="IPR052157">
    <property type="entry name" value="BCAA_transport_permease"/>
</dbReference>
<keyword evidence="6 9" id="KW-1133">Transmembrane helix</keyword>
<keyword evidence="5" id="KW-0029">Amino-acid transport</keyword>
<evidence type="ECO:0000256" key="6">
    <source>
        <dbReference type="ARBA" id="ARBA00022989"/>
    </source>
</evidence>
<evidence type="ECO:0000256" key="5">
    <source>
        <dbReference type="ARBA" id="ARBA00022970"/>
    </source>
</evidence>
<comment type="subcellular location">
    <subcellularLocation>
        <location evidence="1">Cell membrane</location>
        <topology evidence="1">Multi-pass membrane protein</topology>
    </subcellularLocation>
</comment>
<reference evidence="10 11" key="1">
    <citation type="submission" date="2019-06" db="EMBL/GenBank/DDBJ databases">
        <title>Enrichment of Autotrophic Halophilic Microorganisms from Red Sea Brine Pool Using Microbial Electrosynthesis System.</title>
        <authorList>
            <person name="Alqahtani M.F."/>
            <person name="Bajracharya S."/>
            <person name="Katuri K.P."/>
            <person name="Ali M."/>
            <person name="Saikaly P.E."/>
        </authorList>
    </citation>
    <scope>NUCLEOTIDE SEQUENCE [LARGE SCALE GENOMIC DNA]</scope>
    <source>
        <strain evidence="10">MES6</strain>
    </source>
</reference>
<evidence type="ECO:0000256" key="4">
    <source>
        <dbReference type="ARBA" id="ARBA00022692"/>
    </source>
</evidence>